<dbReference type="Pfam" id="PF13472">
    <property type="entry name" value="Lipase_GDSL_2"/>
    <property type="match status" value="1"/>
</dbReference>
<gene>
    <name evidence="3" type="ORF">CDCA_CDCA11G3237</name>
</gene>
<reference evidence="3 4" key="1">
    <citation type="submission" date="2022-07" db="EMBL/GenBank/DDBJ databases">
        <title>Genome-wide signatures of adaptation to extreme environments.</title>
        <authorList>
            <person name="Cho C.H."/>
            <person name="Yoon H.S."/>
        </authorList>
    </citation>
    <scope>NUCLEOTIDE SEQUENCE [LARGE SCALE GENOMIC DNA]</scope>
    <source>
        <strain evidence="3 4">DBV 063 E5</strain>
    </source>
</reference>
<dbReference type="PANTHER" id="PTHR30383:SF5">
    <property type="entry name" value="SGNH HYDROLASE-TYPE ESTERASE DOMAIN-CONTAINING PROTEIN"/>
    <property type="match status" value="1"/>
</dbReference>
<dbReference type="GO" id="GO:0004622">
    <property type="term" value="F:phosphatidylcholine lysophospholipase activity"/>
    <property type="evidence" value="ECO:0007669"/>
    <property type="project" value="TreeGrafter"/>
</dbReference>
<keyword evidence="4" id="KW-1185">Reference proteome</keyword>
<organism evidence="3 4">
    <name type="scientific">Cyanidium caldarium</name>
    <name type="common">Red alga</name>
    <dbReference type="NCBI Taxonomy" id="2771"/>
    <lineage>
        <taxon>Eukaryota</taxon>
        <taxon>Rhodophyta</taxon>
        <taxon>Bangiophyceae</taxon>
        <taxon>Cyanidiales</taxon>
        <taxon>Cyanidiaceae</taxon>
        <taxon>Cyanidium</taxon>
    </lineage>
</organism>
<dbReference type="InterPro" id="IPR013830">
    <property type="entry name" value="SGNH_hydro"/>
</dbReference>
<sequence length="283" mass="30776">MRQWLRRLTLLGVGLASTAAGQGFALSYTYRSPPECLGPHHGVENVHGQIGPPRLVLFLGDSLVTGVGCQCRSSLGGGCEHGGPALPRRLAQRLSEQLRAPVEWHAIGLTGASVCDLLERVLPRARGCLGVAEQATRSVDMVVIVCGVNDWKRAWRSYSPAAFEEGLASLIRAARDALHLRDDCPILVPAVSGAMMQHAPRFQLEPLRSVLTFVAAEYDRAKQRAAARLGNGVFYVEAMPRCNDIVTSLFSQLDGVHPSEVGYRRWADHIFDHLAAHNCSTPL</sequence>
<accession>A0AAV9IY05</accession>
<feature type="signal peptide" evidence="1">
    <location>
        <begin position="1"/>
        <end position="20"/>
    </location>
</feature>
<dbReference type="InterPro" id="IPR051532">
    <property type="entry name" value="Ester_Hydrolysis_Enzymes"/>
</dbReference>
<dbReference type="SUPFAM" id="SSF52266">
    <property type="entry name" value="SGNH hydrolase"/>
    <property type="match status" value="1"/>
</dbReference>
<evidence type="ECO:0000256" key="1">
    <source>
        <dbReference type="SAM" id="SignalP"/>
    </source>
</evidence>
<dbReference type="Proteomes" id="UP001301350">
    <property type="component" value="Unassembled WGS sequence"/>
</dbReference>
<name>A0AAV9IY05_CYACA</name>
<keyword evidence="1" id="KW-0732">Signal</keyword>
<dbReference type="Gene3D" id="3.40.50.1110">
    <property type="entry name" value="SGNH hydrolase"/>
    <property type="match status" value="1"/>
</dbReference>
<protein>
    <recommendedName>
        <fullName evidence="2">SGNH hydrolase-type esterase domain-containing protein</fullName>
    </recommendedName>
</protein>
<evidence type="ECO:0000313" key="4">
    <source>
        <dbReference type="Proteomes" id="UP001301350"/>
    </source>
</evidence>
<dbReference type="AlphaFoldDB" id="A0AAV9IY05"/>
<dbReference type="PANTHER" id="PTHR30383">
    <property type="entry name" value="THIOESTERASE 1/PROTEASE 1/LYSOPHOSPHOLIPASE L1"/>
    <property type="match status" value="1"/>
</dbReference>
<proteinExistence type="predicted"/>
<dbReference type="InterPro" id="IPR036514">
    <property type="entry name" value="SGNH_hydro_sf"/>
</dbReference>
<comment type="caution">
    <text evidence="3">The sequence shown here is derived from an EMBL/GenBank/DDBJ whole genome shotgun (WGS) entry which is preliminary data.</text>
</comment>
<feature type="domain" description="SGNH hydrolase-type esterase" evidence="2">
    <location>
        <begin position="58"/>
        <end position="265"/>
    </location>
</feature>
<feature type="chain" id="PRO_5043776541" description="SGNH hydrolase-type esterase domain-containing protein" evidence="1">
    <location>
        <begin position="21"/>
        <end position="283"/>
    </location>
</feature>
<evidence type="ECO:0000259" key="2">
    <source>
        <dbReference type="Pfam" id="PF13472"/>
    </source>
</evidence>
<dbReference type="EMBL" id="JANCYW010000011">
    <property type="protein sequence ID" value="KAK4537212.1"/>
    <property type="molecule type" value="Genomic_DNA"/>
</dbReference>
<evidence type="ECO:0000313" key="3">
    <source>
        <dbReference type="EMBL" id="KAK4537212.1"/>
    </source>
</evidence>